<reference evidence="1 2" key="1">
    <citation type="journal article" date="2019" name="Fungal Biol. Biotechnol.">
        <title>Draft genome sequence of fastidious pathogen Ceratobasidium theobromae, which causes vascular-streak dieback in Theobroma cacao.</title>
        <authorList>
            <person name="Ali S.S."/>
            <person name="Asman A."/>
            <person name="Shao J."/>
            <person name="Firmansyah A.P."/>
            <person name="Susilo A.W."/>
            <person name="Rosmana A."/>
            <person name="McMahon P."/>
            <person name="Junaid M."/>
            <person name="Guest D."/>
            <person name="Kheng T.Y."/>
            <person name="Meinhardt L.W."/>
            <person name="Bailey B.A."/>
        </authorList>
    </citation>
    <scope>NUCLEOTIDE SEQUENCE [LARGE SCALE GENOMIC DNA]</scope>
    <source>
        <strain evidence="1 2">CT2</strain>
    </source>
</reference>
<name>A0A5N5QBE3_9AGAM</name>
<dbReference type="Proteomes" id="UP000383932">
    <property type="component" value="Unassembled WGS sequence"/>
</dbReference>
<dbReference type="AlphaFoldDB" id="A0A5N5QBE3"/>
<protein>
    <submittedName>
        <fullName evidence="1">Uncharacterized protein</fullName>
    </submittedName>
</protein>
<sequence>MRRFGIRASKQNLVVDVTGADVCAQHVTRLTTVTVRVPDLSNALHPSDPMPLPQIDPNSYVIPRGRKRYELHRVIATQQ</sequence>
<gene>
    <name evidence="1" type="ORF">CTheo_7496</name>
</gene>
<organism evidence="1 2">
    <name type="scientific">Ceratobasidium theobromae</name>
    <dbReference type="NCBI Taxonomy" id="1582974"/>
    <lineage>
        <taxon>Eukaryota</taxon>
        <taxon>Fungi</taxon>
        <taxon>Dikarya</taxon>
        <taxon>Basidiomycota</taxon>
        <taxon>Agaricomycotina</taxon>
        <taxon>Agaricomycetes</taxon>
        <taxon>Cantharellales</taxon>
        <taxon>Ceratobasidiaceae</taxon>
        <taxon>Ceratobasidium</taxon>
    </lineage>
</organism>
<dbReference type="EMBL" id="SSOP01000323">
    <property type="protein sequence ID" value="KAB5589065.1"/>
    <property type="molecule type" value="Genomic_DNA"/>
</dbReference>
<proteinExistence type="predicted"/>
<comment type="caution">
    <text evidence="1">The sequence shown here is derived from an EMBL/GenBank/DDBJ whole genome shotgun (WGS) entry which is preliminary data.</text>
</comment>
<evidence type="ECO:0000313" key="1">
    <source>
        <dbReference type="EMBL" id="KAB5589065.1"/>
    </source>
</evidence>
<evidence type="ECO:0000313" key="2">
    <source>
        <dbReference type="Proteomes" id="UP000383932"/>
    </source>
</evidence>
<accession>A0A5N5QBE3</accession>
<keyword evidence="2" id="KW-1185">Reference proteome</keyword>